<dbReference type="AlphaFoldDB" id="A0A1J5DVE7"/>
<dbReference type="Gene3D" id="3.30.1490.150">
    <property type="entry name" value="Hypothetical protein ph0010, domain 2"/>
    <property type="match status" value="1"/>
</dbReference>
<feature type="domain" description="AMMECR1" evidence="1">
    <location>
        <begin position="1"/>
        <end position="182"/>
    </location>
</feature>
<evidence type="ECO:0000259" key="1">
    <source>
        <dbReference type="PROSITE" id="PS51112"/>
    </source>
</evidence>
<comment type="caution">
    <text evidence="2">The sequence shown here is derived from an EMBL/GenBank/DDBJ whole genome shotgun (WGS) entry which is preliminary data.</text>
</comment>
<organism evidence="2 3">
    <name type="scientific">Candidatus Desantisbacteria bacterium CG2_30_40_21</name>
    <dbReference type="NCBI Taxonomy" id="1817895"/>
    <lineage>
        <taxon>Bacteria</taxon>
        <taxon>Candidatus Desantisiibacteriota</taxon>
    </lineage>
</organism>
<dbReference type="Gene3D" id="3.30.700.20">
    <property type="entry name" value="Hypothetical protein ph0010, domain 1"/>
    <property type="match status" value="1"/>
</dbReference>
<evidence type="ECO:0000313" key="2">
    <source>
        <dbReference type="EMBL" id="OIP36322.1"/>
    </source>
</evidence>
<accession>A0A1J5DVE7</accession>
<dbReference type="STRING" id="1817895.AUJ95_09495"/>
<dbReference type="NCBIfam" id="TIGR00296">
    <property type="entry name" value="TIGR00296 family protein"/>
    <property type="match status" value="1"/>
</dbReference>
<dbReference type="InterPro" id="IPR036071">
    <property type="entry name" value="AMMECR1_dom_sf"/>
</dbReference>
<gene>
    <name evidence="2" type="ORF">AUJ95_09495</name>
</gene>
<dbReference type="InterPro" id="IPR002733">
    <property type="entry name" value="AMMECR1_domain"/>
</dbReference>
<dbReference type="InterPro" id="IPR023473">
    <property type="entry name" value="AMMECR1"/>
</dbReference>
<evidence type="ECO:0000313" key="3">
    <source>
        <dbReference type="Proteomes" id="UP000183085"/>
    </source>
</evidence>
<reference evidence="2 3" key="1">
    <citation type="journal article" date="2016" name="Environ. Microbiol.">
        <title>Genomic resolution of a cold subsurface aquifer community provides metabolic insights for novel microbes adapted to high CO concentrations.</title>
        <authorList>
            <person name="Probst A.J."/>
            <person name="Castelle C.J."/>
            <person name="Singh A."/>
            <person name="Brown C.T."/>
            <person name="Anantharaman K."/>
            <person name="Sharon I."/>
            <person name="Hug L.A."/>
            <person name="Burstein D."/>
            <person name="Emerson J.B."/>
            <person name="Thomas B.C."/>
            <person name="Banfield J.F."/>
        </authorList>
    </citation>
    <scope>NUCLEOTIDE SEQUENCE [LARGE SCALE GENOMIC DNA]</scope>
    <source>
        <strain evidence="2">CG2_30_40_21</strain>
    </source>
</reference>
<dbReference type="Proteomes" id="UP000183085">
    <property type="component" value="Unassembled WGS sequence"/>
</dbReference>
<dbReference type="PANTHER" id="PTHR13016:SF0">
    <property type="entry name" value="AMME SYNDROME CANDIDATE GENE 1 PROTEIN"/>
    <property type="match status" value="1"/>
</dbReference>
<dbReference type="PROSITE" id="PS51112">
    <property type="entry name" value="AMMECR1"/>
    <property type="match status" value="1"/>
</dbReference>
<dbReference type="SUPFAM" id="SSF143447">
    <property type="entry name" value="AMMECR1-like"/>
    <property type="match status" value="1"/>
</dbReference>
<protein>
    <recommendedName>
        <fullName evidence="1">AMMECR1 domain-containing protein</fullName>
    </recommendedName>
</protein>
<name>A0A1J5DVE7_9BACT</name>
<dbReference type="NCBIfam" id="TIGR04335">
    <property type="entry name" value="AmmeMemoSam_A"/>
    <property type="match status" value="1"/>
</dbReference>
<dbReference type="PANTHER" id="PTHR13016">
    <property type="entry name" value="AMMECR1 HOMOLOG"/>
    <property type="match status" value="1"/>
</dbReference>
<dbReference type="Pfam" id="PF01871">
    <property type="entry name" value="AMMECR1"/>
    <property type="match status" value="1"/>
</dbReference>
<dbReference type="InterPro" id="IPR027623">
    <property type="entry name" value="AmmeMemoSam_A"/>
</dbReference>
<dbReference type="InterPro" id="IPR027485">
    <property type="entry name" value="AMMECR1_N"/>
</dbReference>
<proteinExistence type="predicted"/>
<dbReference type="EMBL" id="MNYI01000244">
    <property type="protein sequence ID" value="OIP36322.1"/>
    <property type="molecule type" value="Genomic_DNA"/>
</dbReference>
<sequence>MLNRDQQICLLNIARNTIESYIKHKKIPEWNGSEPELLNFRGVFVSLHKDHQLRGCIGYIQPIEPLYNAVIKMTIAASTQDYRFPPVTLQELKDITIEITVLSELTPIHDISHIEVGTHGVQLTIGNHSAVFLPQVATEQGWNREELLQYLCRKAGLMDNDWKMSDAAISVFTGQVFSENFT</sequence>